<feature type="region of interest" description="Disordered" evidence="1">
    <location>
        <begin position="272"/>
        <end position="303"/>
    </location>
</feature>
<feature type="region of interest" description="Disordered" evidence="1">
    <location>
        <begin position="1"/>
        <end position="41"/>
    </location>
</feature>
<evidence type="ECO:0000256" key="1">
    <source>
        <dbReference type="SAM" id="MobiDB-lite"/>
    </source>
</evidence>
<dbReference type="InterPro" id="IPR028045">
    <property type="entry name" value="HROB"/>
</dbReference>
<proteinExistence type="predicted"/>
<evidence type="ECO:0000259" key="2">
    <source>
        <dbReference type="Pfam" id="PF15072"/>
    </source>
</evidence>
<dbReference type="Pfam" id="PF15072">
    <property type="entry name" value="HROB"/>
    <property type="match status" value="1"/>
</dbReference>
<dbReference type="EMBL" id="CAJPEV010001091">
    <property type="protein sequence ID" value="CAG0890663.1"/>
    <property type="molecule type" value="Genomic_DNA"/>
</dbReference>
<accession>A0A7R9A2Y4</accession>
<dbReference type="EMBL" id="LR900608">
    <property type="protein sequence ID" value="CAD7246294.1"/>
    <property type="molecule type" value="Genomic_DNA"/>
</dbReference>
<dbReference type="AlphaFoldDB" id="A0A7R9A2Y4"/>
<evidence type="ECO:0000313" key="4">
    <source>
        <dbReference type="Proteomes" id="UP000677054"/>
    </source>
</evidence>
<feature type="domain" description="Homologous recombination OB-fold protein OB-fold" evidence="2">
    <location>
        <begin position="102"/>
        <end position="188"/>
    </location>
</feature>
<dbReference type="GO" id="GO:0000725">
    <property type="term" value="P:recombinational repair"/>
    <property type="evidence" value="ECO:0007669"/>
    <property type="project" value="InterPro"/>
</dbReference>
<dbReference type="PANTHER" id="PTHR14523">
    <property type="entry name" value="UNCHARACTERIZED PROTEIN C17ORF53 HOMOLOG"/>
    <property type="match status" value="1"/>
</dbReference>
<dbReference type="PANTHER" id="PTHR14523:SF1">
    <property type="entry name" value="HOMOLOGOUS RECOMBINATION OB-FOLD PROTEIN"/>
    <property type="match status" value="1"/>
</dbReference>
<reference evidence="3" key="1">
    <citation type="submission" date="2020-11" db="EMBL/GenBank/DDBJ databases">
        <authorList>
            <person name="Tran Van P."/>
        </authorList>
    </citation>
    <scope>NUCLEOTIDE SEQUENCE</scope>
</reference>
<evidence type="ECO:0000313" key="3">
    <source>
        <dbReference type="EMBL" id="CAD7246294.1"/>
    </source>
</evidence>
<sequence>MGMEGYSEQKKRRRKFPGPAGLLNPGSAVFQNDPGGRQTLGNTNSIEVIPSSQDSEVNFEKGPWKHALEELGLDEQDPGSLLTRFNIPWVMRSAEACQFVIRKVPLLVVMLKSIEVNASGGASCVVRDRAGEMRASLHSDILKDRASLLQAGSVLLLRDIGVFSPSGLGHHRRHYLNITLQNLLRIYYTDLLEDSTVKCCRLASITDQELHQLIGEILSAPLMEIKNQSLPAPQVEAKSLWSSIPAGNFSSSPFRKPLMAAMDSASAIKKPGSSIMESSLHRPKKPRPSSPIGGSGNTDPNVLHEWLQSDEVDEFLADLDEESFMLEGTPM</sequence>
<organism evidence="3">
    <name type="scientific">Darwinula stevensoni</name>
    <dbReference type="NCBI Taxonomy" id="69355"/>
    <lineage>
        <taxon>Eukaryota</taxon>
        <taxon>Metazoa</taxon>
        <taxon>Ecdysozoa</taxon>
        <taxon>Arthropoda</taxon>
        <taxon>Crustacea</taxon>
        <taxon>Oligostraca</taxon>
        <taxon>Ostracoda</taxon>
        <taxon>Podocopa</taxon>
        <taxon>Podocopida</taxon>
        <taxon>Darwinulocopina</taxon>
        <taxon>Darwinuloidea</taxon>
        <taxon>Darwinulidae</taxon>
        <taxon>Darwinula</taxon>
    </lineage>
</organism>
<name>A0A7R9A2Y4_9CRUS</name>
<dbReference type="InterPro" id="IPR058570">
    <property type="entry name" value="HROB_OB"/>
</dbReference>
<protein>
    <recommendedName>
        <fullName evidence="2">Homologous recombination OB-fold protein OB-fold domain-containing protein</fullName>
    </recommendedName>
</protein>
<dbReference type="Proteomes" id="UP000677054">
    <property type="component" value="Unassembled WGS sequence"/>
</dbReference>
<gene>
    <name evidence="3" type="ORF">DSTB1V02_LOCUS6147</name>
</gene>
<keyword evidence="4" id="KW-1185">Reference proteome</keyword>
<dbReference type="OrthoDB" id="21443at2759"/>